<dbReference type="PANTHER" id="PTHR43072:SF23">
    <property type="entry name" value="UPF0039 PROTEIN C11D3.02C"/>
    <property type="match status" value="1"/>
</dbReference>
<protein>
    <submittedName>
        <fullName evidence="4">N-acetyltransferase</fullName>
    </submittedName>
</protein>
<evidence type="ECO:0000313" key="4">
    <source>
        <dbReference type="EMBL" id="MBJ7598792.1"/>
    </source>
</evidence>
<dbReference type="Proteomes" id="UP000612893">
    <property type="component" value="Unassembled WGS sequence"/>
</dbReference>
<evidence type="ECO:0000259" key="3">
    <source>
        <dbReference type="PROSITE" id="PS51186"/>
    </source>
</evidence>
<evidence type="ECO:0000256" key="2">
    <source>
        <dbReference type="ARBA" id="ARBA00023315"/>
    </source>
</evidence>
<evidence type="ECO:0000313" key="5">
    <source>
        <dbReference type="Proteomes" id="UP000612893"/>
    </source>
</evidence>
<gene>
    <name evidence="4" type="ORF">JF922_12000</name>
</gene>
<feature type="domain" description="N-acetyltransferase" evidence="3">
    <location>
        <begin position="9"/>
        <end position="163"/>
    </location>
</feature>
<dbReference type="RefSeq" id="WP_338201998.1">
    <property type="nucleotide sequence ID" value="NZ_JAEKNR010000126.1"/>
</dbReference>
<dbReference type="PANTHER" id="PTHR43072">
    <property type="entry name" value="N-ACETYLTRANSFERASE"/>
    <property type="match status" value="1"/>
</dbReference>
<keyword evidence="1" id="KW-0808">Transferase</keyword>
<keyword evidence="5" id="KW-1185">Reference proteome</keyword>
<dbReference type="Pfam" id="PF00583">
    <property type="entry name" value="Acetyltransf_1"/>
    <property type="match status" value="1"/>
</dbReference>
<proteinExistence type="predicted"/>
<organism evidence="4 5">
    <name type="scientific">Candidatus Nephthysia bennettiae</name>
    <dbReference type="NCBI Taxonomy" id="3127016"/>
    <lineage>
        <taxon>Bacteria</taxon>
        <taxon>Bacillati</taxon>
        <taxon>Candidatus Dormiibacterota</taxon>
        <taxon>Candidatus Dormibacteria</taxon>
        <taxon>Candidatus Dormibacterales</taxon>
        <taxon>Candidatus Dormibacteraceae</taxon>
        <taxon>Candidatus Nephthysia</taxon>
    </lineage>
</organism>
<dbReference type="AlphaFoldDB" id="A0A934NDU2"/>
<reference evidence="4" key="1">
    <citation type="submission" date="2020-10" db="EMBL/GenBank/DDBJ databases">
        <title>Ca. Dormibacterota MAGs.</title>
        <authorList>
            <person name="Montgomery K."/>
        </authorList>
    </citation>
    <scope>NUCLEOTIDE SEQUENCE [LARGE SCALE GENOMIC DNA]</scope>
    <source>
        <strain evidence="4">SC8812_S17_10</strain>
    </source>
</reference>
<dbReference type="EMBL" id="JAEKNR010000126">
    <property type="protein sequence ID" value="MBJ7598792.1"/>
    <property type="molecule type" value="Genomic_DNA"/>
</dbReference>
<dbReference type="Gene3D" id="3.40.630.30">
    <property type="match status" value="1"/>
</dbReference>
<dbReference type="PROSITE" id="PS51186">
    <property type="entry name" value="GNAT"/>
    <property type="match status" value="1"/>
</dbReference>
<name>A0A934NDU2_9BACT</name>
<sequence>MRSPGQTSITVRAATPRDMPAIVGIYNWAINQTFATIDSEPLSAEEATAWWDEHGSQRLTLVAEDDGDVVGWAQLLPWRQRGFEVVEDLVYVDPVYQKKGVGRELLSRAIEEARSTGCRTIVASVAADNTSGLKLHQGLGFETVGTLKNAAHKFGRWMDITLVQRQI</sequence>
<comment type="caution">
    <text evidence="4">The sequence shown here is derived from an EMBL/GenBank/DDBJ whole genome shotgun (WGS) entry which is preliminary data.</text>
</comment>
<dbReference type="GO" id="GO:0016746">
    <property type="term" value="F:acyltransferase activity"/>
    <property type="evidence" value="ECO:0007669"/>
    <property type="project" value="UniProtKB-KW"/>
</dbReference>
<dbReference type="InterPro" id="IPR016181">
    <property type="entry name" value="Acyl_CoA_acyltransferase"/>
</dbReference>
<accession>A0A934NDU2</accession>
<dbReference type="SUPFAM" id="SSF55729">
    <property type="entry name" value="Acyl-CoA N-acyltransferases (Nat)"/>
    <property type="match status" value="1"/>
</dbReference>
<dbReference type="CDD" id="cd04301">
    <property type="entry name" value="NAT_SF"/>
    <property type="match status" value="1"/>
</dbReference>
<keyword evidence="2" id="KW-0012">Acyltransferase</keyword>
<evidence type="ECO:0000256" key="1">
    <source>
        <dbReference type="ARBA" id="ARBA00022679"/>
    </source>
</evidence>
<dbReference type="InterPro" id="IPR000182">
    <property type="entry name" value="GNAT_dom"/>
</dbReference>